<keyword evidence="2" id="KW-1185">Reference proteome</keyword>
<dbReference type="Proteomes" id="UP000324797">
    <property type="component" value="Unassembled WGS sequence"/>
</dbReference>
<dbReference type="RefSeq" id="WP_148745399.1">
    <property type="nucleotide sequence ID" value="NZ_VSTH01000194.1"/>
</dbReference>
<accession>A0A5S4YLL1</accession>
<protein>
    <submittedName>
        <fullName evidence="1">Uncharacterized protein</fullName>
    </submittedName>
</protein>
<evidence type="ECO:0000313" key="1">
    <source>
        <dbReference type="EMBL" id="TYO61209.1"/>
    </source>
</evidence>
<dbReference type="EMBL" id="VSTH01000194">
    <property type="protein sequence ID" value="TYO61209.1"/>
    <property type="molecule type" value="Genomic_DNA"/>
</dbReference>
<sequence>MFAAHKLACCLLAPAAEVSRAFSGESRMRVSLLLVGLVGLHSAALAPVPCAVAGDARASDVRIEAFQSYRRGDNYGIAGFTLVNDGEKPISSIELGCWTGEDRGRQSKVVAWPAKGLVPAHGSAQFSNVNIGLVALGTSPQCEVTAVEN</sequence>
<name>A0A5S4YLL1_9BRAD</name>
<dbReference type="AlphaFoldDB" id="A0A5S4YLL1"/>
<evidence type="ECO:0000313" key="2">
    <source>
        <dbReference type="Proteomes" id="UP000324797"/>
    </source>
</evidence>
<organism evidence="1 2">
    <name type="scientific">Bradyrhizobium hipponense</name>
    <dbReference type="NCBI Taxonomy" id="2605638"/>
    <lineage>
        <taxon>Bacteria</taxon>
        <taxon>Pseudomonadati</taxon>
        <taxon>Pseudomonadota</taxon>
        <taxon>Alphaproteobacteria</taxon>
        <taxon>Hyphomicrobiales</taxon>
        <taxon>Nitrobacteraceae</taxon>
        <taxon>Bradyrhizobium</taxon>
    </lineage>
</organism>
<proteinExistence type="predicted"/>
<reference evidence="1 2" key="1">
    <citation type="submission" date="2019-08" db="EMBL/GenBank/DDBJ databases">
        <title>Bradyrhizobium hipponensis sp. nov., a rhizobium isolated from a Lupinus angustifolius root nodule in Tunisia.</title>
        <authorList>
            <person name="Off K."/>
            <person name="Rejili M."/>
            <person name="Mars M."/>
            <person name="Brachmann A."/>
            <person name="Marin M."/>
        </authorList>
    </citation>
    <scope>NUCLEOTIDE SEQUENCE [LARGE SCALE GENOMIC DNA]</scope>
    <source>
        <strain evidence="2">aSej3</strain>
    </source>
</reference>
<gene>
    <name evidence="1" type="ORF">FXV83_39195</name>
</gene>
<comment type="caution">
    <text evidence="1">The sequence shown here is derived from an EMBL/GenBank/DDBJ whole genome shotgun (WGS) entry which is preliminary data.</text>
</comment>